<organism evidence="10 11">
    <name type="scientific">Rhododendron simsii</name>
    <name type="common">Sims's rhododendron</name>
    <dbReference type="NCBI Taxonomy" id="118357"/>
    <lineage>
        <taxon>Eukaryota</taxon>
        <taxon>Viridiplantae</taxon>
        <taxon>Streptophyta</taxon>
        <taxon>Embryophyta</taxon>
        <taxon>Tracheophyta</taxon>
        <taxon>Spermatophyta</taxon>
        <taxon>Magnoliopsida</taxon>
        <taxon>eudicotyledons</taxon>
        <taxon>Gunneridae</taxon>
        <taxon>Pentapetalae</taxon>
        <taxon>asterids</taxon>
        <taxon>Ericales</taxon>
        <taxon>Ericaceae</taxon>
        <taxon>Ericoideae</taxon>
        <taxon>Rhodoreae</taxon>
        <taxon>Rhododendron</taxon>
    </lineage>
</organism>
<evidence type="ECO:0000313" key="11">
    <source>
        <dbReference type="Proteomes" id="UP000626092"/>
    </source>
</evidence>
<feature type="transmembrane region" description="Helical" evidence="7">
    <location>
        <begin position="508"/>
        <end position="528"/>
    </location>
</feature>
<dbReference type="GO" id="GO:0016757">
    <property type="term" value="F:glycosyltransferase activity"/>
    <property type="evidence" value="ECO:0007669"/>
    <property type="project" value="UniProtKB-KW"/>
</dbReference>
<evidence type="ECO:0000313" key="10">
    <source>
        <dbReference type="EMBL" id="KAF7139912.1"/>
    </source>
</evidence>
<evidence type="ECO:0000256" key="5">
    <source>
        <dbReference type="ARBA" id="ARBA00023034"/>
    </source>
</evidence>
<keyword evidence="3" id="KW-0328">Glycosyltransferase</keyword>
<dbReference type="PANTHER" id="PTHR11062">
    <property type="entry name" value="EXOSTOSIN HEPARAN SULFATE GLYCOSYLTRANSFERASE -RELATED"/>
    <property type="match status" value="1"/>
</dbReference>
<dbReference type="GO" id="GO:0070042">
    <property type="term" value="F:rRNA (uridine-N3-)-methyltransferase activity"/>
    <property type="evidence" value="ECO:0007669"/>
    <property type="project" value="InterPro"/>
</dbReference>
<keyword evidence="7" id="KW-0472">Membrane</keyword>
<feature type="domain" description="25S rRNA (uridine-N(3))-methyltransferase BMT5-like" evidence="9">
    <location>
        <begin position="4"/>
        <end position="105"/>
    </location>
</feature>
<evidence type="ECO:0000256" key="2">
    <source>
        <dbReference type="ARBA" id="ARBA00010271"/>
    </source>
</evidence>
<dbReference type="InterPro" id="IPR004263">
    <property type="entry name" value="Exostosin"/>
</dbReference>
<evidence type="ECO:0000256" key="4">
    <source>
        <dbReference type="ARBA" id="ARBA00022968"/>
    </source>
</evidence>
<feature type="domain" description="25S rRNA (uridine-N(3))-methyltransferase BMT5-like" evidence="9">
    <location>
        <begin position="390"/>
        <end position="457"/>
    </location>
</feature>
<evidence type="ECO:0000256" key="1">
    <source>
        <dbReference type="ARBA" id="ARBA00004323"/>
    </source>
</evidence>
<feature type="domain" description="Exostosin GT47" evidence="8">
    <location>
        <begin position="642"/>
        <end position="921"/>
    </location>
</feature>
<accession>A0A834GUV8</accession>
<protein>
    <recommendedName>
        <fullName evidence="12">Exostosin GT47 domain-containing protein</fullName>
    </recommendedName>
</protein>
<feature type="region of interest" description="Disordered" evidence="6">
    <location>
        <begin position="561"/>
        <end position="580"/>
    </location>
</feature>
<dbReference type="OrthoDB" id="1924787at2759"/>
<dbReference type="PANTHER" id="PTHR11062:SF217">
    <property type="entry name" value="EXOSTOSIN FAMILY PROTEIN"/>
    <property type="match status" value="1"/>
</dbReference>
<comment type="similarity">
    <text evidence="2">Belongs to the glycosyltransferase 47 family.</text>
</comment>
<dbReference type="Pfam" id="PF10354">
    <property type="entry name" value="BMT5-like"/>
    <property type="match status" value="3"/>
</dbReference>
<gene>
    <name evidence="10" type="ORF">RHSIM_Rhsim06G0179500</name>
</gene>
<comment type="subcellular location">
    <subcellularLocation>
        <location evidence="1">Golgi apparatus membrane</location>
        <topology evidence="1">Single-pass type II membrane protein</topology>
    </subcellularLocation>
</comment>
<dbReference type="AlphaFoldDB" id="A0A834GUV8"/>
<keyword evidence="7" id="KW-0812">Transmembrane</keyword>
<evidence type="ECO:0000259" key="8">
    <source>
        <dbReference type="Pfam" id="PF03016"/>
    </source>
</evidence>
<dbReference type="Proteomes" id="UP000626092">
    <property type="component" value="Unassembled WGS sequence"/>
</dbReference>
<keyword evidence="4" id="KW-0735">Signal-anchor</keyword>
<evidence type="ECO:0000259" key="9">
    <source>
        <dbReference type="Pfam" id="PF10354"/>
    </source>
</evidence>
<dbReference type="Pfam" id="PF03016">
    <property type="entry name" value="Exostosin_GT47"/>
    <property type="match status" value="1"/>
</dbReference>
<dbReference type="InterPro" id="IPR040911">
    <property type="entry name" value="Exostosin_GT47"/>
</dbReference>
<dbReference type="EMBL" id="WJXA01000006">
    <property type="protein sequence ID" value="KAF7139912.1"/>
    <property type="molecule type" value="Genomic_DNA"/>
</dbReference>
<dbReference type="GO" id="GO:0070475">
    <property type="term" value="P:rRNA base methylation"/>
    <property type="evidence" value="ECO:0007669"/>
    <property type="project" value="InterPro"/>
</dbReference>
<dbReference type="GO" id="GO:0000139">
    <property type="term" value="C:Golgi membrane"/>
    <property type="evidence" value="ECO:0007669"/>
    <property type="project" value="UniProtKB-SubCell"/>
</dbReference>
<reference evidence="10" key="1">
    <citation type="submission" date="2019-11" db="EMBL/GenBank/DDBJ databases">
        <authorList>
            <person name="Liu Y."/>
            <person name="Hou J."/>
            <person name="Li T.-Q."/>
            <person name="Guan C.-H."/>
            <person name="Wu X."/>
            <person name="Wu H.-Z."/>
            <person name="Ling F."/>
            <person name="Zhang R."/>
            <person name="Shi X.-G."/>
            <person name="Ren J.-P."/>
            <person name="Chen E.-F."/>
            <person name="Sun J.-M."/>
        </authorList>
    </citation>
    <scope>NUCLEOTIDE SEQUENCE</scope>
    <source>
        <strain evidence="10">Adult_tree_wgs_1</strain>
        <tissue evidence="10">Leaves</tissue>
    </source>
</reference>
<dbReference type="InterPro" id="IPR019446">
    <property type="entry name" value="BMT5-like"/>
</dbReference>
<keyword evidence="11" id="KW-1185">Reference proteome</keyword>
<proteinExistence type="inferred from homology"/>
<keyword evidence="7" id="KW-1133">Transmembrane helix</keyword>
<feature type="domain" description="25S rRNA (uridine-N(3))-methyltransferase BMT5-like" evidence="9">
    <location>
        <begin position="232"/>
        <end position="379"/>
    </location>
</feature>
<keyword evidence="3" id="KW-0808">Transferase</keyword>
<comment type="caution">
    <text evidence="10">The sequence shown here is derived from an EMBL/GenBank/DDBJ whole genome shotgun (WGS) entry which is preliminary data.</text>
</comment>
<evidence type="ECO:0000256" key="7">
    <source>
        <dbReference type="SAM" id="Phobius"/>
    </source>
</evidence>
<evidence type="ECO:0008006" key="12">
    <source>
        <dbReference type="Google" id="ProtNLM"/>
    </source>
</evidence>
<sequence>MSCHHTLKHMKFDVVVFNFPHAGHFYGYCEKDEELIEMHKELLRGFFKNAREMLVKEGGEVHVTHRDDYPYNTWELEKLGAESGFSLKGKVRFEKGDYPGYHNKRGGDIDCNKTFPLGGDMGLGGVIHKDNADDPRQKINEHEQEINECASGDMGLGIHMENIGDQLEKNNDVGLGGKIDMENTGDQLQKNNEHGNEINECAIGDVGLRDKIDIKNTGDQLQKNNEHDHKIDVCATGHVGLGGLLAEKHWSSEEHLEELESLGCLVLHKVNVHKMSFHHTLKHMEFDVVVFNFPHAGHVSGYSEKDEELIEMHKDLLRGFFKSARGMLVEEGGEVHVTHRDDYPYNKWELEVLGAESGFSLKEKVRFEKGDYPGYHNKRGGAINCNKTFPLKVHKELLRAFFLSARGMLNQGGKVHVSHGEDYLYITWGLENLAAKSGFNLEVRVRFKKLDSPGNKKRRALEFEVGDFVLAVLTRDRLPNGEDKKLAGRTIGLNEIVDKTLQGTSLCMSIFFLVTSFAIVIVVVIANASKGLSLFSLPSSTWSWSTGGVASLSSSSFSNSSFTDDKGQDGASNKSGLGRSKKKRYEKLGRVEAGLARARALIRDAMINQNSSSPLDGDSDYVPEGDIYRNAYAFRRSYQLMERMFRIYIYEEGEPPLFHTGPCKDIYSTEGIFINLMETNVRFRTRDPDRAHVYYLPFSVVMIVDTLFDPVIRDKAVLERVIGGYVRLVSSKYPYWNRSLGADHFMLSCHDWGPRATWYVHQLYFTSIRVLCNANTSEHFNPKKDASFPEINLKTGEIEGLTGGLPASNRTVLAFFAGSAHGKIRPAFLKHWMEKDEDVRVYKNLPEGISYPDMMKKSRYCICPSGWEVASPRIVEAIYAECVPVLISQNYVLPFSDVLNWNSFSVQVSVSEIPNLKKILAGIPEDRYLRLQEGVRQVQRHFLVNDPPKRFDVFHMIIHSIWLRRLNVAVYK</sequence>
<keyword evidence="5" id="KW-0333">Golgi apparatus</keyword>
<name>A0A834GUV8_RHOSS</name>
<evidence type="ECO:0000256" key="3">
    <source>
        <dbReference type="ARBA" id="ARBA00022676"/>
    </source>
</evidence>
<evidence type="ECO:0000256" key="6">
    <source>
        <dbReference type="SAM" id="MobiDB-lite"/>
    </source>
</evidence>